<feature type="transmembrane region" description="Helical" evidence="7">
    <location>
        <begin position="928"/>
        <end position="948"/>
    </location>
</feature>
<feature type="domain" description="MACPF" evidence="8">
    <location>
        <begin position="16"/>
        <end position="319"/>
    </location>
</feature>
<dbReference type="AlphaFoldDB" id="A0AAW2T102"/>
<dbReference type="Gene3D" id="1.20.1250.20">
    <property type="entry name" value="MFS general substrate transporter like domains"/>
    <property type="match status" value="1"/>
</dbReference>
<reference evidence="9" key="2">
    <citation type="journal article" date="2024" name="Plant">
        <title>Genomic evolution and insights into agronomic trait innovations of Sesamum species.</title>
        <authorList>
            <person name="Miao H."/>
            <person name="Wang L."/>
            <person name="Qu L."/>
            <person name="Liu H."/>
            <person name="Sun Y."/>
            <person name="Le M."/>
            <person name="Wang Q."/>
            <person name="Wei S."/>
            <person name="Zheng Y."/>
            <person name="Lin W."/>
            <person name="Duan Y."/>
            <person name="Cao H."/>
            <person name="Xiong S."/>
            <person name="Wang X."/>
            <person name="Wei L."/>
            <person name="Li C."/>
            <person name="Ma Q."/>
            <person name="Ju M."/>
            <person name="Zhao R."/>
            <person name="Li G."/>
            <person name="Mu C."/>
            <person name="Tian Q."/>
            <person name="Mei H."/>
            <person name="Zhang T."/>
            <person name="Gao T."/>
            <person name="Zhang H."/>
        </authorList>
    </citation>
    <scope>NUCLEOTIDE SEQUENCE</scope>
    <source>
        <strain evidence="9">G02</strain>
    </source>
</reference>
<feature type="transmembrane region" description="Helical" evidence="7">
    <location>
        <begin position="740"/>
        <end position="762"/>
    </location>
</feature>
<feature type="transmembrane region" description="Helical" evidence="7">
    <location>
        <begin position="585"/>
        <end position="609"/>
    </location>
</feature>
<dbReference type="GO" id="GO:2000031">
    <property type="term" value="P:regulation of salicylic acid mediated signaling pathway"/>
    <property type="evidence" value="ECO:0007669"/>
    <property type="project" value="InterPro"/>
</dbReference>
<dbReference type="InterPro" id="IPR036259">
    <property type="entry name" value="MFS_trans_sf"/>
</dbReference>
<dbReference type="InterPro" id="IPR000109">
    <property type="entry name" value="POT_fam"/>
</dbReference>
<feature type="transmembrane region" description="Helical" evidence="7">
    <location>
        <begin position="886"/>
        <end position="908"/>
    </location>
</feature>
<accession>A0AAW2T102</accession>
<comment type="similarity">
    <text evidence="5">Belongs to the major facilitator superfamily. Phosphate:H(+) symporter (TC 2.A.1.9) family.</text>
</comment>
<comment type="subcellular location">
    <subcellularLocation>
        <location evidence="1">Membrane</location>
        <topology evidence="1">Multi-pass membrane protein</topology>
    </subcellularLocation>
</comment>
<organism evidence="9">
    <name type="scientific">Sesamum radiatum</name>
    <name type="common">Black benniseed</name>
    <dbReference type="NCBI Taxonomy" id="300843"/>
    <lineage>
        <taxon>Eukaryota</taxon>
        <taxon>Viridiplantae</taxon>
        <taxon>Streptophyta</taxon>
        <taxon>Embryophyta</taxon>
        <taxon>Tracheophyta</taxon>
        <taxon>Spermatophyta</taxon>
        <taxon>Magnoliopsida</taxon>
        <taxon>eudicotyledons</taxon>
        <taxon>Gunneridae</taxon>
        <taxon>Pentapetalae</taxon>
        <taxon>asterids</taxon>
        <taxon>lamiids</taxon>
        <taxon>Lamiales</taxon>
        <taxon>Pedaliaceae</taxon>
        <taxon>Sesamum</taxon>
    </lineage>
</organism>
<dbReference type="InterPro" id="IPR020864">
    <property type="entry name" value="MACPF"/>
</dbReference>
<feature type="transmembrane region" description="Helical" evidence="7">
    <location>
        <begin position="629"/>
        <end position="646"/>
    </location>
</feature>
<dbReference type="Pfam" id="PF00854">
    <property type="entry name" value="PTR2"/>
    <property type="match status" value="1"/>
</dbReference>
<keyword evidence="2 7" id="KW-0812">Transmembrane</keyword>
<comment type="caution">
    <text evidence="9">The sequence shown here is derived from an EMBL/GenBank/DDBJ whole genome shotgun (WGS) entry which is preliminary data.</text>
</comment>
<dbReference type="EMBL" id="JACGWJ010000009">
    <property type="protein sequence ID" value="KAL0398413.1"/>
    <property type="molecule type" value="Genomic_DNA"/>
</dbReference>
<keyword evidence="3 7" id="KW-1133">Transmembrane helix</keyword>
<feature type="region of interest" description="Disordered" evidence="6">
    <location>
        <begin position="495"/>
        <end position="520"/>
    </location>
</feature>
<dbReference type="PROSITE" id="PS51412">
    <property type="entry name" value="MACPF_2"/>
    <property type="match status" value="1"/>
</dbReference>
<protein>
    <submittedName>
        <fullName evidence="9">MACPF domain-containing protein CAD1</fullName>
    </submittedName>
</protein>
<reference evidence="9" key="1">
    <citation type="submission" date="2020-06" db="EMBL/GenBank/DDBJ databases">
        <authorList>
            <person name="Li T."/>
            <person name="Hu X."/>
            <person name="Zhang T."/>
            <person name="Song X."/>
            <person name="Zhang H."/>
            <person name="Dai N."/>
            <person name="Sheng W."/>
            <person name="Hou X."/>
            <person name="Wei L."/>
        </authorList>
    </citation>
    <scope>NUCLEOTIDE SEQUENCE</scope>
    <source>
        <strain evidence="9">G02</strain>
        <tissue evidence="9">Leaf</tissue>
    </source>
</reference>
<proteinExistence type="inferred from homology"/>
<feature type="transmembrane region" description="Helical" evidence="7">
    <location>
        <begin position="692"/>
        <end position="710"/>
    </location>
</feature>
<evidence type="ECO:0000256" key="4">
    <source>
        <dbReference type="ARBA" id="ARBA00023136"/>
    </source>
</evidence>
<evidence type="ECO:0000256" key="6">
    <source>
        <dbReference type="SAM" id="MobiDB-lite"/>
    </source>
</evidence>
<feature type="transmembrane region" description="Helical" evidence="7">
    <location>
        <begin position="1102"/>
        <end position="1121"/>
    </location>
</feature>
<feature type="transmembrane region" description="Helical" evidence="7">
    <location>
        <begin position="1056"/>
        <end position="1076"/>
    </location>
</feature>
<feature type="transmembrane region" description="Helical" evidence="7">
    <location>
        <begin position="1022"/>
        <end position="1044"/>
    </location>
</feature>
<dbReference type="SMART" id="SM00457">
    <property type="entry name" value="MACPF"/>
    <property type="match status" value="1"/>
</dbReference>
<dbReference type="GO" id="GO:0009626">
    <property type="term" value="P:plant-type hypersensitive response"/>
    <property type="evidence" value="ECO:0007669"/>
    <property type="project" value="TreeGrafter"/>
</dbReference>
<dbReference type="GO" id="GO:0022857">
    <property type="term" value="F:transmembrane transporter activity"/>
    <property type="evidence" value="ECO:0007669"/>
    <property type="project" value="InterPro"/>
</dbReference>
<keyword evidence="4 7" id="KW-0472">Membrane</keyword>
<feature type="transmembrane region" description="Helical" evidence="7">
    <location>
        <begin position="969"/>
        <end position="989"/>
    </location>
</feature>
<evidence type="ECO:0000256" key="7">
    <source>
        <dbReference type="SAM" id="Phobius"/>
    </source>
</evidence>
<evidence type="ECO:0000259" key="8">
    <source>
        <dbReference type="PROSITE" id="PS51412"/>
    </source>
</evidence>
<evidence type="ECO:0000256" key="5">
    <source>
        <dbReference type="ARBA" id="ARBA00044504"/>
    </source>
</evidence>
<dbReference type="GO" id="GO:0005886">
    <property type="term" value="C:plasma membrane"/>
    <property type="evidence" value="ECO:0007669"/>
    <property type="project" value="TreeGrafter"/>
</dbReference>
<gene>
    <name evidence="9" type="ORF">Sradi_2184600</name>
</gene>
<evidence type="ECO:0000256" key="3">
    <source>
        <dbReference type="ARBA" id="ARBA00022989"/>
    </source>
</evidence>
<name>A0AAW2T102_SESRA</name>
<sequence length="1148" mass="127349">MASSPNKNLSSTGGLTVPENALITTLCNSIQALGRGFDVTSDIRLLYCKGAPGSRLVHIDEEQTRNLEISESYVIPDVSVDIECSRGQSSNEKTPVWSFHEMAKYFNEKSSVPGHIPLGSFNAMFNFSGSWQLDAAATKSLAMVGYVIPLFSVKLAKHNLVLRDEIKRAVPYSWDPASLASFIENYGTHIVTSATIGGRDIVYIRQHQSSPLSVSDIENYVKDIGEQRFSDSKANTSAGALKYKDKDVTVIFRRRGGDDLEQSYARWARTVEGAPDVINMTFTPIVSLLEGVPGIKHLTRAIELYLEYKPPIEDLQYFLDFQISRVWAPEQNNLQRKEPVCPSLQFSLMGAKLYISPDQVTVGRKPVTGLKLSLEGSKQNRLAINLQHLVSLPKILQPHWDAHMAIGAPRWQGPEEQDSRWFEPIKWKNFSHVSTAPIEYTDTCIGDLSGVHIVTGAQLGVWDFGAKSVLHLKLLFSKVPGCTIRRSVWDHNPSNLSAAQKPDGSSSSLPNEKGDGSSQLGKLAKIVDMTEMSKGPQDMPGHWLVSGISSFFAQAMDKAELIEGKVDWRGKTAQKDKHGGSRASLLILGAFTFENMATMALAVNLVTYFTEVMHFNIADAANQLTNYMGTSYILTILMAFLADTYIGRFKTVLVATCIEALGLGLLALQAHYPHLKPPLCNIYDPNSKCFQVGGANAALLFVALYLVALGSGGVKSALPSHGADQFDDKDPEETKQKSSFFNWLLLAVCVGGAISLTFFVWIQDHKGWDWGFAVSTIAMFFGIVIFAVGLPQYRYHVINGSSALTEILQVYVAAIRNRKLRLPQDSNELYEINQDTEAANQAEFLSHTSAFRFLDKAAVQTSLAPDAPRPSPWKLCRVTQVENAKILLNMVPIFCCTIIMTLCLAQLQTFSIQQGVTMDTSITKHFKIPPASLPIIPVAFLVIIVPVYDRVFVPFARKFTGIPTGITHLQRVGVGLILSCVSMAVAAIVEHKRKQVAKDHNMLDAIPLLQPPIPISVFWLSFQYFIFGIADMFTYVGLLEFFYSQVPKDLKSISSCFLWTSMSLGYFLSTIIVKIVNSATKDITRSGGWLAGNKINRGHLNLFYWLLSLFSLLNFCIYLFVSTRYKYRKEGPEITSESRVHDLQNVEP</sequence>
<evidence type="ECO:0000256" key="2">
    <source>
        <dbReference type="ARBA" id="ARBA00022692"/>
    </source>
</evidence>
<dbReference type="Pfam" id="PF01823">
    <property type="entry name" value="MACPF"/>
    <property type="match status" value="1"/>
</dbReference>
<feature type="transmembrane region" description="Helical" evidence="7">
    <location>
        <begin position="768"/>
        <end position="790"/>
    </location>
</feature>
<dbReference type="InterPro" id="IPR044663">
    <property type="entry name" value="CAD1/NSL1-like"/>
</dbReference>
<dbReference type="PANTHER" id="PTHR33199">
    <property type="entry name" value="MACPF DOMAIN-CONTAINING PROTEIN CAD1"/>
    <property type="match status" value="1"/>
</dbReference>
<evidence type="ECO:0000313" key="9">
    <source>
        <dbReference type="EMBL" id="KAL0398413.1"/>
    </source>
</evidence>
<evidence type="ECO:0000256" key="1">
    <source>
        <dbReference type="ARBA" id="ARBA00004141"/>
    </source>
</evidence>
<dbReference type="SUPFAM" id="SSF103473">
    <property type="entry name" value="MFS general substrate transporter"/>
    <property type="match status" value="1"/>
</dbReference>
<dbReference type="PANTHER" id="PTHR33199:SF3">
    <property type="entry name" value="MACPF DOMAIN-CONTAINING PROTEIN CAD1"/>
    <property type="match status" value="1"/>
</dbReference>